<dbReference type="GO" id="GO:0005730">
    <property type="term" value="C:nucleolus"/>
    <property type="evidence" value="ECO:0007669"/>
    <property type="project" value="UniProtKB-UniRule"/>
</dbReference>
<dbReference type="Pfam" id="PF04874">
    <property type="entry name" value="Mak16"/>
    <property type="match status" value="1"/>
</dbReference>
<proteinExistence type="inferred from homology"/>
<dbReference type="Gramene" id="Kaladp0034s0078.1.v1.1">
    <property type="protein sequence ID" value="Kaladp0034s0078.1.v1.1"/>
    <property type="gene ID" value="Kaladp0034s0078.v1.1"/>
</dbReference>
<comment type="similarity">
    <text evidence="2 4">Belongs to the MAK16 family.</text>
</comment>
<dbReference type="Gene3D" id="3.30.390.110">
    <property type="match status" value="1"/>
</dbReference>
<accession>A0A7N0TEY4</accession>
<dbReference type="InterPro" id="IPR029004">
    <property type="entry name" value="Ribosomal_eL28/Mak16"/>
</dbReference>
<dbReference type="Proteomes" id="UP000594263">
    <property type="component" value="Unplaced"/>
</dbReference>
<evidence type="ECO:0000256" key="2">
    <source>
        <dbReference type="ARBA" id="ARBA00005514"/>
    </source>
</evidence>
<evidence type="ECO:0000256" key="3">
    <source>
        <dbReference type="ARBA" id="ARBA00023242"/>
    </source>
</evidence>
<evidence type="ECO:0000256" key="4">
    <source>
        <dbReference type="PIRNR" id="PIRNR003352"/>
    </source>
</evidence>
<dbReference type="Pfam" id="PF01778">
    <property type="entry name" value="Ribosomal_L28e"/>
    <property type="match status" value="1"/>
</dbReference>
<dbReference type="InterPro" id="IPR006958">
    <property type="entry name" value="Mak16"/>
</dbReference>
<protein>
    <recommendedName>
        <fullName evidence="4">Protein MAK16 homolog</fullName>
    </recommendedName>
</protein>
<dbReference type="GO" id="GO:0000460">
    <property type="term" value="P:maturation of 5.8S rRNA"/>
    <property type="evidence" value="ECO:0007669"/>
    <property type="project" value="TreeGrafter"/>
</dbReference>
<dbReference type="PANTHER" id="PTHR23405">
    <property type="entry name" value="MAINTENANCE OF KILLER 16 MAK16 PROTEIN-RELATED"/>
    <property type="match status" value="1"/>
</dbReference>
<keyword evidence="3 4" id="KW-0539">Nucleus</keyword>
<dbReference type="AlphaFoldDB" id="A0A7N0TEY4"/>
<dbReference type="FunFam" id="3.30.390.110:FF:000001">
    <property type="entry name" value="Protein MAK16 homolog"/>
    <property type="match status" value="1"/>
</dbReference>
<organism evidence="6 7">
    <name type="scientific">Kalanchoe fedtschenkoi</name>
    <name type="common">Lavender scallops</name>
    <name type="synonym">South American air plant</name>
    <dbReference type="NCBI Taxonomy" id="63787"/>
    <lineage>
        <taxon>Eukaryota</taxon>
        <taxon>Viridiplantae</taxon>
        <taxon>Streptophyta</taxon>
        <taxon>Embryophyta</taxon>
        <taxon>Tracheophyta</taxon>
        <taxon>Spermatophyta</taxon>
        <taxon>Magnoliopsida</taxon>
        <taxon>eudicotyledons</taxon>
        <taxon>Gunneridae</taxon>
        <taxon>Pentapetalae</taxon>
        <taxon>Saxifragales</taxon>
        <taxon>Crassulaceae</taxon>
        <taxon>Kalanchoe</taxon>
    </lineage>
</organism>
<dbReference type="PANTHER" id="PTHR23405:SF4">
    <property type="entry name" value="PROTEIN MAK16 HOMOLOG"/>
    <property type="match status" value="1"/>
</dbReference>
<evidence type="ECO:0000313" key="7">
    <source>
        <dbReference type="Proteomes" id="UP000594263"/>
    </source>
</evidence>
<dbReference type="OMA" id="CPLANTK"/>
<dbReference type="GO" id="GO:0000470">
    <property type="term" value="P:maturation of LSU-rRNA"/>
    <property type="evidence" value="ECO:0007669"/>
    <property type="project" value="TreeGrafter"/>
</dbReference>
<sequence>MQNDEIIWQVLRHNHCSFMSKNPYNVSGVCNRSSCPLANSRYATILDLKGVLYLYMKTVERAHRPKELWERVKLPRNYERALEMIDKHLIYWPKKPVHMTKQRLTKQTQIRMRERKRKLALKTREEIKTMPRMAKKREARREEKAEKAAVLEKSIENEVLRRLEKGVYGDQYSHPVEEFDKVLGMELQEAASEEEEEEGDVGVVEYVEDCDLEEEYDMEDFAYLDDDDIPVRHEEEEVMVIARNTQWKDSVNKFKKPRVLVEVRTYRKLVFVESAM</sequence>
<evidence type="ECO:0000259" key="5">
    <source>
        <dbReference type="Pfam" id="PF01778"/>
    </source>
</evidence>
<dbReference type="PIRSF" id="PIRSF003352">
    <property type="entry name" value="MAK16"/>
    <property type="match status" value="1"/>
</dbReference>
<feature type="domain" description="Ribosomal eL28/Mak16" evidence="5">
    <location>
        <begin position="6"/>
        <end position="109"/>
    </location>
</feature>
<reference evidence="6" key="1">
    <citation type="submission" date="2021-01" db="UniProtKB">
        <authorList>
            <consortium name="EnsemblPlants"/>
        </authorList>
    </citation>
    <scope>IDENTIFICATION</scope>
</reference>
<keyword evidence="7" id="KW-1185">Reference proteome</keyword>
<dbReference type="EnsemblPlants" id="Kaladp0034s0078.1.v1.1">
    <property type="protein sequence ID" value="Kaladp0034s0078.1.v1.1"/>
    <property type="gene ID" value="Kaladp0034s0078.v1.1"/>
</dbReference>
<name>A0A7N0TEY4_KALFE</name>
<dbReference type="GO" id="GO:0030687">
    <property type="term" value="C:preribosome, large subunit precursor"/>
    <property type="evidence" value="ECO:0007669"/>
    <property type="project" value="TreeGrafter"/>
</dbReference>
<evidence type="ECO:0000313" key="6">
    <source>
        <dbReference type="EnsemblPlants" id="Kaladp0034s0078.1.v1.1"/>
    </source>
</evidence>
<evidence type="ECO:0000256" key="1">
    <source>
        <dbReference type="ARBA" id="ARBA00004123"/>
    </source>
</evidence>
<comment type="subcellular location">
    <subcellularLocation>
        <location evidence="1">Nucleus</location>
    </subcellularLocation>
</comment>